<proteinExistence type="predicted"/>
<name>A0A5B7GHG1_PORTR</name>
<dbReference type="EMBL" id="VSRR010013601">
    <property type="protein sequence ID" value="MPC55984.1"/>
    <property type="molecule type" value="Genomic_DNA"/>
</dbReference>
<feature type="compositionally biased region" description="Polar residues" evidence="1">
    <location>
        <begin position="15"/>
        <end position="24"/>
    </location>
</feature>
<sequence>MGQIITASSIASRDTTTIIAGTPNTPDPNKHLGGSSSSSTYTSGKDNNFTLHRDIPCIVSPCDSPMISQAAARQSIGPVPARCLKNVVRGKELYPVSLPVLPKYWSSWNIDEVTRPRAEQVQLPETKQLISRARRPRNPARVRRTHTRREQTVRDSRLFRGPLGAKSATIMRYDLQQNMSSKNRLLKTRIRNTAVLPLDSRHQGHASCPISGYR</sequence>
<evidence type="ECO:0000313" key="3">
    <source>
        <dbReference type="Proteomes" id="UP000324222"/>
    </source>
</evidence>
<dbReference type="AlphaFoldDB" id="A0A5B7GHG1"/>
<feature type="compositionally biased region" description="Low complexity" evidence="1">
    <location>
        <begin position="33"/>
        <end position="44"/>
    </location>
</feature>
<keyword evidence="3" id="KW-1185">Reference proteome</keyword>
<reference evidence="2 3" key="1">
    <citation type="submission" date="2019-05" db="EMBL/GenBank/DDBJ databases">
        <title>Another draft genome of Portunus trituberculatus and its Hox gene families provides insights of decapod evolution.</title>
        <authorList>
            <person name="Jeong J.-H."/>
            <person name="Song I."/>
            <person name="Kim S."/>
            <person name="Choi T."/>
            <person name="Kim D."/>
            <person name="Ryu S."/>
            <person name="Kim W."/>
        </authorList>
    </citation>
    <scope>NUCLEOTIDE SEQUENCE [LARGE SCALE GENOMIC DNA]</scope>
    <source>
        <tissue evidence="2">Muscle</tissue>
    </source>
</reference>
<evidence type="ECO:0000313" key="2">
    <source>
        <dbReference type="EMBL" id="MPC55984.1"/>
    </source>
</evidence>
<protein>
    <submittedName>
        <fullName evidence="2">Uncharacterized protein</fullName>
    </submittedName>
</protein>
<evidence type="ECO:0000256" key="1">
    <source>
        <dbReference type="SAM" id="MobiDB-lite"/>
    </source>
</evidence>
<feature type="compositionally biased region" description="Basic residues" evidence="1">
    <location>
        <begin position="132"/>
        <end position="147"/>
    </location>
</feature>
<gene>
    <name evidence="2" type="ORF">E2C01_049933</name>
</gene>
<accession>A0A5B7GHG1</accession>
<dbReference type="Proteomes" id="UP000324222">
    <property type="component" value="Unassembled WGS sequence"/>
</dbReference>
<feature type="region of interest" description="Disordered" evidence="1">
    <location>
        <begin position="15"/>
        <end position="45"/>
    </location>
</feature>
<comment type="caution">
    <text evidence="2">The sequence shown here is derived from an EMBL/GenBank/DDBJ whole genome shotgun (WGS) entry which is preliminary data.</text>
</comment>
<feature type="region of interest" description="Disordered" evidence="1">
    <location>
        <begin position="132"/>
        <end position="151"/>
    </location>
</feature>
<organism evidence="2 3">
    <name type="scientific">Portunus trituberculatus</name>
    <name type="common">Swimming crab</name>
    <name type="synonym">Neptunus trituberculatus</name>
    <dbReference type="NCBI Taxonomy" id="210409"/>
    <lineage>
        <taxon>Eukaryota</taxon>
        <taxon>Metazoa</taxon>
        <taxon>Ecdysozoa</taxon>
        <taxon>Arthropoda</taxon>
        <taxon>Crustacea</taxon>
        <taxon>Multicrustacea</taxon>
        <taxon>Malacostraca</taxon>
        <taxon>Eumalacostraca</taxon>
        <taxon>Eucarida</taxon>
        <taxon>Decapoda</taxon>
        <taxon>Pleocyemata</taxon>
        <taxon>Brachyura</taxon>
        <taxon>Eubrachyura</taxon>
        <taxon>Portunoidea</taxon>
        <taxon>Portunidae</taxon>
        <taxon>Portuninae</taxon>
        <taxon>Portunus</taxon>
    </lineage>
</organism>